<protein>
    <submittedName>
        <fullName evidence="3">Uncharacterized protein</fullName>
    </submittedName>
</protein>
<sequence>MLWKNQIVRLFLGLISSLFLISILKAFLPTIASEDFFFPASYNGNLEGLQEKRVREARELFQLYRENEKRFFDFSITIITTDRPQNYLIQSIGYLFGEYGNKARPYIEICNVDQRYNEFLKEIQDHINIFNVSEKIQYDTESLDQRLEKEARDYWKCLQNSDRHSPFILLLEDDAVATLEFAKLIQSVISHLKSHDSIDYVKLYYPPRKCGNPAVFLIFIISLSFSWCLLYLSSFIQWSPNGPKDLDHRWSAGGVYLSYPKSCCTQAVLFRTCRIAEIVSELSKIPGNIQLPKDKILDSSKFVGRSTDTNLFIHIGSYSSVLRKNVHLDDLVRGFELS</sequence>
<organism evidence="2 3">
    <name type="scientific">Mesorhabditis belari</name>
    <dbReference type="NCBI Taxonomy" id="2138241"/>
    <lineage>
        <taxon>Eukaryota</taxon>
        <taxon>Metazoa</taxon>
        <taxon>Ecdysozoa</taxon>
        <taxon>Nematoda</taxon>
        <taxon>Chromadorea</taxon>
        <taxon>Rhabditida</taxon>
        <taxon>Rhabditina</taxon>
        <taxon>Rhabditomorpha</taxon>
        <taxon>Rhabditoidea</taxon>
        <taxon>Rhabditidae</taxon>
        <taxon>Mesorhabditinae</taxon>
        <taxon>Mesorhabditis</taxon>
    </lineage>
</organism>
<dbReference type="PANTHER" id="PTHR31410">
    <property type="entry name" value="TRANSMEMBRANE PROTEIN 246"/>
    <property type="match status" value="1"/>
</dbReference>
<dbReference type="GO" id="GO:0016757">
    <property type="term" value="F:glycosyltransferase activity"/>
    <property type="evidence" value="ECO:0007669"/>
    <property type="project" value="InterPro"/>
</dbReference>
<keyword evidence="1" id="KW-0812">Transmembrane</keyword>
<keyword evidence="1" id="KW-1133">Transmembrane helix</keyword>
<accession>A0AAF3EVS2</accession>
<keyword evidence="1" id="KW-0472">Membrane</keyword>
<name>A0AAF3EVS2_9BILA</name>
<dbReference type="GO" id="GO:0000139">
    <property type="term" value="C:Golgi membrane"/>
    <property type="evidence" value="ECO:0007669"/>
    <property type="project" value="InterPro"/>
</dbReference>
<dbReference type="InterPro" id="IPR029675">
    <property type="entry name" value="PGAP4"/>
</dbReference>
<dbReference type="GO" id="GO:0006506">
    <property type="term" value="P:GPI anchor biosynthetic process"/>
    <property type="evidence" value="ECO:0007669"/>
    <property type="project" value="InterPro"/>
</dbReference>
<evidence type="ECO:0000313" key="3">
    <source>
        <dbReference type="WBParaSite" id="MBELARI_LOCUS1786"/>
    </source>
</evidence>
<dbReference type="PANTHER" id="PTHR31410:SF1">
    <property type="entry name" value="POST-GPI ATTACHMENT TO PROTEINS FACTOR 4"/>
    <property type="match status" value="1"/>
</dbReference>
<evidence type="ECO:0000313" key="2">
    <source>
        <dbReference type="Proteomes" id="UP000887575"/>
    </source>
</evidence>
<reference evidence="3" key="1">
    <citation type="submission" date="2024-02" db="UniProtKB">
        <authorList>
            <consortium name="WormBaseParasite"/>
        </authorList>
    </citation>
    <scope>IDENTIFICATION</scope>
</reference>
<dbReference type="WBParaSite" id="MBELARI_LOCUS1786">
    <property type="protein sequence ID" value="MBELARI_LOCUS1786"/>
    <property type="gene ID" value="MBELARI_LOCUS1786"/>
</dbReference>
<feature type="transmembrane region" description="Helical" evidence="1">
    <location>
        <begin position="214"/>
        <end position="232"/>
    </location>
</feature>
<evidence type="ECO:0000256" key="1">
    <source>
        <dbReference type="SAM" id="Phobius"/>
    </source>
</evidence>
<dbReference type="Proteomes" id="UP000887575">
    <property type="component" value="Unassembled WGS sequence"/>
</dbReference>
<keyword evidence="2" id="KW-1185">Reference proteome</keyword>
<proteinExistence type="predicted"/>
<dbReference type="AlphaFoldDB" id="A0AAF3EVS2"/>